<dbReference type="CDD" id="cd13653">
    <property type="entry name" value="PBP2_phosphate_like_1"/>
    <property type="match status" value="1"/>
</dbReference>
<dbReference type="SUPFAM" id="SSF53850">
    <property type="entry name" value="Periplasmic binding protein-like II"/>
    <property type="match status" value="1"/>
</dbReference>
<evidence type="ECO:0000313" key="4">
    <source>
        <dbReference type="EMBL" id="QSQ18976.1"/>
    </source>
</evidence>
<evidence type="ECO:0000313" key="5">
    <source>
        <dbReference type="Proteomes" id="UP000662747"/>
    </source>
</evidence>
<feature type="signal peptide" evidence="2">
    <location>
        <begin position="1"/>
        <end position="31"/>
    </location>
</feature>
<dbReference type="Gene3D" id="3.40.190.10">
    <property type="entry name" value="Periplasmic binding protein-like II"/>
    <property type="match status" value="2"/>
</dbReference>
<dbReference type="EMBL" id="CP071090">
    <property type="protein sequence ID" value="QSQ18976.1"/>
    <property type="molecule type" value="Genomic_DNA"/>
</dbReference>
<dbReference type="PANTHER" id="PTHR30570">
    <property type="entry name" value="PERIPLASMIC PHOSPHATE BINDING COMPONENT OF PHOSPHATE ABC TRANSPORTER"/>
    <property type="match status" value="1"/>
</dbReference>
<organism evidence="4 5">
    <name type="scientific">Pyxidicoccus parkwayensis</name>
    <dbReference type="NCBI Taxonomy" id="2813578"/>
    <lineage>
        <taxon>Bacteria</taxon>
        <taxon>Pseudomonadati</taxon>
        <taxon>Myxococcota</taxon>
        <taxon>Myxococcia</taxon>
        <taxon>Myxococcales</taxon>
        <taxon>Cystobacterineae</taxon>
        <taxon>Myxococcaceae</taxon>
        <taxon>Pyxidicoccus</taxon>
    </lineage>
</organism>
<reference evidence="4 5" key="1">
    <citation type="submission" date="2021-02" db="EMBL/GenBank/DDBJ databases">
        <title>De Novo genome assembly of isolated myxobacteria.</title>
        <authorList>
            <person name="Stevens D.C."/>
        </authorList>
    </citation>
    <scope>NUCLEOTIDE SEQUENCE [LARGE SCALE GENOMIC DNA]</scope>
    <source>
        <strain evidence="5">SCPEA02</strain>
    </source>
</reference>
<keyword evidence="5" id="KW-1185">Reference proteome</keyword>
<dbReference type="Proteomes" id="UP000662747">
    <property type="component" value="Chromosome"/>
</dbReference>
<dbReference type="Pfam" id="PF12849">
    <property type="entry name" value="PBP_like_2"/>
    <property type="match status" value="1"/>
</dbReference>
<feature type="chain" id="PRO_5046012629" evidence="2">
    <location>
        <begin position="32"/>
        <end position="280"/>
    </location>
</feature>
<dbReference type="InterPro" id="IPR024370">
    <property type="entry name" value="PBP_domain"/>
</dbReference>
<feature type="domain" description="PBP" evidence="3">
    <location>
        <begin position="32"/>
        <end position="263"/>
    </location>
</feature>
<dbReference type="InterPro" id="IPR050811">
    <property type="entry name" value="Phosphate_ABC_transporter"/>
</dbReference>
<dbReference type="PROSITE" id="PS51257">
    <property type="entry name" value="PROKAR_LIPOPROTEIN"/>
    <property type="match status" value="1"/>
</dbReference>
<dbReference type="PANTHER" id="PTHR30570:SF1">
    <property type="entry name" value="PHOSPHATE-BINDING PROTEIN PSTS"/>
    <property type="match status" value="1"/>
</dbReference>
<proteinExistence type="predicted"/>
<dbReference type="RefSeq" id="WP_206720564.1">
    <property type="nucleotide sequence ID" value="NZ_CP071090.1"/>
</dbReference>
<keyword evidence="1 2" id="KW-0732">Signal</keyword>
<evidence type="ECO:0000259" key="3">
    <source>
        <dbReference type="Pfam" id="PF12849"/>
    </source>
</evidence>
<protein>
    <submittedName>
        <fullName evidence="4">Phosphate ABC transporter substrate-binding protein</fullName>
    </submittedName>
</protein>
<accession>A0ABX7NNJ5</accession>
<gene>
    <name evidence="4" type="ORF">JY651_26880</name>
</gene>
<sequence>MPPSSLRPTRSYLRRSTVLAALLFLASCGEAARPTAALAYAGSGTISDTVLPELSRGFVASGGVPVDARFYVGSSAGMRMVLEGKADLAGLARAPKSTEKARNPYYVIFAYDALAVLVHPDNPVRGLTRAQVKAVFTGEVKNWREVGGHDGPVERVTVDLTGGSGTVDFFRESVMEGAGFGPGRVVAHPADVLRYVAGHRDAVTFLSLSQGTEGVRRLAVDGVEATPATVRTADYPLSRPLVLATRGVPEGALQSFLDYVMSPPGQALVARTFVPVRGER</sequence>
<evidence type="ECO:0000256" key="2">
    <source>
        <dbReference type="SAM" id="SignalP"/>
    </source>
</evidence>
<name>A0ABX7NNJ5_9BACT</name>
<evidence type="ECO:0000256" key="1">
    <source>
        <dbReference type="ARBA" id="ARBA00022729"/>
    </source>
</evidence>